<dbReference type="SUPFAM" id="SSF53098">
    <property type="entry name" value="Ribonuclease H-like"/>
    <property type="match status" value="1"/>
</dbReference>
<dbReference type="Gene3D" id="1.10.740.10">
    <property type="entry name" value="Transferase Inhibitor Protein From Tn5, Chain"/>
    <property type="match status" value="1"/>
</dbReference>
<protein>
    <submittedName>
        <fullName evidence="3">IS4 family transposase</fullName>
    </submittedName>
</protein>
<dbReference type="InterPro" id="IPR014737">
    <property type="entry name" value="Transposase_Tn5-like_C"/>
</dbReference>
<dbReference type="Proteomes" id="UP001596378">
    <property type="component" value="Unassembled WGS sequence"/>
</dbReference>
<comment type="caution">
    <text evidence="3">The sequence shown here is derived from an EMBL/GenBank/DDBJ whole genome shotgun (WGS) entry which is preliminary data.</text>
</comment>
<dbReference type="RefSeq" id="WP_378107235.1">
    <property type="nucleotide sequence ID" value="NZ_JBHSUP010000026.1"/>
</dbReference>
<evidence type="ECO:0000313" key="3">
    <source>
        <dbReference type="EMBL" id="MFC7153826.1"/>
    </source>
</evidence>
<name>A0ABW2FP21_9BACL</name>
<reference evidence="4" key="1">
    <citation type="journal article" date="2019" name="Int. J. Syst. Evol. Microbiol.">
        <title>The Global Catalogue of Microorganisms (GCM) 10K type strain sequencing project: providing services to taxonomists for standard genome sequencing and annotation.</title>
        <authorList>
            <consortium name="The Broad Institute Genomics Platform"/>
            <consortium name="The Broad Institute Genome Sequencing Center for Infectious Disease"/>
            <person name="Wu L."/>
            <person name="Ma J."/>
        </authorList>
    </citation>
    <scope>NUCLEOTIDE SEQUENCE [LARGE SCALE GENOMIC DNA]</scope>
    <source>
        <strain evidence="4">KCTC 12907</strain>
    </source>
</reference>
<dbReference type="InterPro" id="IPR054836">
    <property type="entry name" value="Tn5_transposase"/>
</dbReference>
<evidence type="ECO:0000259" key="2">
    <source>
        <dbReference type="Pfam" id="PF14706"/>
    </source>
</evidence>
<organism evidence="3 4">
    <name type="scientific">Cohnella cellulosilytica</name>
    <dbReference type="NCBI Taxonomy" id="986710"/>
    <lineage>
        <taxon>Bacteria</taxon>
        <taxon>Bacillati</taxon>
        <taxon>Bacillota</taxon>
        <taxon>Bacilli</taxon>
        <taxon>Bacillales</taxon>
        <taxon>Paenibacillaceae</taxon>
        <taxon>Cohnella</taxon>
    </lineage>
</organism>
<evidence type="ECO:0000313" key="4">
    <source>
        <dbReference type="Proteomes" id="UP001596378"/>
    </source>
</evidence>
<dbReference type="PANTHER" id="PTHR37319">
    <property type="entry name" value="TRANSPOSASE"/>
    <property type="match status" value="1"/>
</dbReference>
<dbReference type="Gene3D" id="3.90.350.10">
    <property type="entry name" value="Transposase Inhibitor Protein From Tn5, Chain A, domain 1"/>
    <property type="match status" value="1"/>
</dbReference>
<dbReference type="Pfam" id="PF02281">
    <property type="entry name" value="Dimer_Tnp_Tn5"/>
    <property type="match status" value="1"/>
</dbReference>
<keyword evidence="4" id="KW-1185">Reference proteome</keyword>
<proteinExistence type="predicted"/>
<dbReference type="InterPro" id="IPR012337">
    <property type="entry name" value="RNaseH-like_sf"/>
</dbReference>
<dbReference type="EMBL" id="JBHTAI010000057">
    <property type="protein sequence ID" value="MFC7153826.1"/>
    <property type="molecule type" value="Genomic_DNA"/>
</dbReference>
<feature type="domain" description="Transposase Tn5-like N-terminal" evidence="2">
    <location>
        <begin position="10"/>
        <end position="68"/>
    </location>
</feature>
<evidence type="ECO:0000259" key="1">
    <source>
        <dbReference type="Pfam" id="PF02281"/>
    </source>
</evidence>
<dbReference type="Pfam" id="PF14706">
    <property type="entry name" value="Tnp_DNA_bind"/>
    <property type="match status" value="1"/>
</dbReference>
<dbReference type="InterPro" id="IPR003201">
    <property type="entry name" value="Transposase_Tn5"/>
</dbReference>
<dbReference type="PANTHER" id="PTHR37319:SF1">
    <property type="entry name" value="TRANSPOSASE TN5 DIMERISATION DOMAIN-CONTAINING PROTEIN"/>
    <property type="match status" value="1"/>
</dbReference>
<sequence length="464" mass="52287">MSQSTSLEQEDWASTELQHLGIKCGRTIKRFIQTVSTLTQNLGKSLAGASRDSAEAKAMYRLLDNEQITEEVVLQAHRKATLGHMKAQGESIILAVQDTTTVNYTSLQQTEGLGDIGGAIGNRGLIVHSSLAVRPNGIALGLLDQMIWTRKPEERGKRNDRSPRPIEEKESYKWLKSMDNSSAGIPEGIRLVHVGDREADVYEFFDHALASEQEFLVRVVQNRLTLEADKLFDGVKQEPSCGQIVVEIPRDTRRNLPEREATLDIRYGRAQVKAPANLPNKWLNSRSASLSIVYVRELNPPAGVEPIAWYLVTSLAVESLEEAVEKINWYMQRWKIERFHYILKSGCAIEKLQNRTAERLQKLILIYSLISVRILGMTYLARQLPEACCTLYLEEEEWKVLYCIAHRTSTAPPTPPTIQTAVLCLAKLGGFLGRKGDGDPGVKVLWRGLNELHTVLKHRRYTSF</sequence>
<feature type="domain" description="Transposase Tn5 dimerisation" evidence="1">
    <location>
        <begin position="370"/>
        <end position="462"/>
    </location>
</feature>
<gene>
    <name evidence="3" type="ORF">ACFQMJ_35360</name>
</gene>
<accession>A0ABW2FP21</accession>
<dbReference type="InterPro" id="IPR014735">
    <property type="entry name" value="Transposase_Tn5-like_N"/>
</dbReference>
<dbReference type="NCBIfam" id="NF033590">
    <property type="entry name" value="transpos_IS4_3"/>
    <property type="match status" value="1"/>
</dbReference>
<dbReference type="InterPro" id="IPR047768">
    <property type="entry name" value="Tn5p-like"/>
</dbReference>
<dbReference type="InterPro" id="IPR038215">
    <property type="entry name" value="TN5-like_N_sf"/>
</dbReference>
<dbReference type="Gene3D" id="1.10.246.40">
    <property type="entry name" value="Tn5 transposase, domain 1"/>
    <property type="match status" value="1"/>
</dbReference>